<protein>
    <submittedName>
        <fullName evidence="1">Uncharacterized protein</fullName>
    </submittedName>
</protein>
<evidence type="ECO:0000313" key="1">
    <source>
        <dbReference type="EMBL" id="EGQ20675.1"/>
    </source>
</evidence>
<organism evidence="1 2">
    <name type="scientific">Sporosarcina newyorkensis 2681</name>
    <dbReference type="NCBI Taxonomy" id="1027292"/>
    <lineage>
        <taxon>Bacteria</taxon>
        <taxon>Bacillati</taxon>
        <taxon>Bacillota</taxon>
        <taxon>Bacilli</taxon>
        <taxon>Bacillales</taxon>
        <taxon>Caryophanaceae</taxon>
        <taxon>Sporosarcina</taxon>
    </lineage>
</organism>
<reference evidence="1 2" key="1">
    <citation type="submission" date="2011-04" db="EMBL/GenBank/DDBJ databases">
        <authorList>
            <person name="Muzny D."/>
            <person name="Qin X."/>
            <person name="Deng J."/>
            <person name="Jiang H."/>
            <person name="Liu Y."/>
            <person name="Qu J."/>
            <person name="Song X.-Z."/>
            <person name="Zhang L."/>
            <person name="Thornton R."/>
            <person name="Coyle M."/>
            <person name="Francisco L."/>
            <person name="Jackson L."/>
            <person name="Javaid M."/>
            <person name="Korchina V."/>
            <person name="Kovar C."/>
            <person name="Mata R."/>
            <person name="Mathew T."/>
            <person name="Ngo R."/>
            <person name="Nguyen L."/>
            <person name="Nguyen N."/>
            <person name="Okwuonu G."/>
            <person name="Ongeri F."/>
            <person name="Pham C."/>
            <person name="Simmons D."/>
            <person name="Wilczek-Boney K."/>
            <person name="Hale W."/>
            <person name="Jakkamsetti A."/>
            <person name="Pham P."/>
            <person name="Ruth R."/>
            <person name="San Lucas F."/>
            <person name="Warren J."/>
            <person name="Zhang J."/>
            <person name="Zhao Z."/>
            <person name="Zhou C."/>
            <person name="Zhu D."/>
            <person name="Lee S."/>
            <person name="Bess C."/>
            <person name="Blankenburg K."/>
            <person name="Forbes L."/>
            <person name="Fu Q."/>
            <person name="Gubbala S."/>
            <person name="Hirani K."/>
            <person name="Jayaseelan J.C."/>
            <person name="Lara F."/>
            <person name="Munidasa M."/>
            <person name="Palculict T."/>
            <person name="Patil S."/>
            <person name="Pu L.-L."/>
            <person name="Saada N."/>
            <person name="Tang L."/>
            <person name="Weissenberger G."/>
            <person name="Zhu Y."/>
            <person name="Hemphill L."/>
            <person name="Shang Y."/>
            <person name="Youmans B."/>
            <person name="Ayvaz T."/>
            <person name="Ross M."/>
            <person name="Santibanez J."/>
            <person name="Aqrawi P."/>
            <person name="Gross S."/>
            <person name="Joshi V."/>
            <person name="Fowler G."/>
            <person name="Nazareth L."/>
            <person name="Reid J."/>
            <person name="Worley K."/>
            <person name="Petrosino J."/>
            <person name="Highlander S."/>
            <person name="Gibbs R."/>
        </authorList>
    </citation>
    <scope>NUCLEOTIDE SEQUENCE [LARGE SCALE GENOMIC DNA]</scope>
    <source>
        <strain evidence="1 2">2681</strain>
    </source>
</reference>
<gene>
    <name evidence="1" type="ORF">HMPREF9372_3509</name>
</gene>
<sequence length="49" mass="5617">MNKTAHITASSSLDLLCHFQFNLIISKTSDEKRPYLQNNPYGAVRKVHE</sequence>
<proteinExistence type="predicted"/>
<dbReference type="EMBL" id="AFPZ01000109">
    <property type="protein sequence ID" value="EGQ20675.1"/>
    <property type="molecule type" value="Genomic_DNA"/>
</dbReference>
<evidence type="ECO:0000313" key="2">
    <source>
        <dbReference type="Proteomes" id="UP000005316"/>
    </source>
</evidence>
<comment type="caution">
    <text evidence="1">The sequence shown here is derived from an EMBL/GenBank/DDBJ whole genome shotgun (WGS) entry which is preliminary data.</text>
</comment>
<dbReference type="Proteomes" id="UP000005316">
    <property type="component" value="Unassembled WGS sequence"/>
</dbReference>
<dbReference type="AlphaFoldDB" id="F9DXH8"/>
<dbReference type="HOGENOM" id="CLU_3140866_0_0_9"/>
<name>F9DXH8_9BACL</name>
<accession>F9DXH8</accession>